<dbReference type="InterPro" id="IPR006045">
    <property type="entry name" value="Cupin_1"/>
</dbReference>
<dbReference type="RefSeq" id="NP_391204.1">
    <property type="nucleotide sequence ID" value="NC_000964.3"/>
</dbReference>
<dbReference type="KEGG" id="bsu:BSU33240"/>
<dbReference type="CDD" id="cd20304">
    <property type="entry name" value="cupin_OxDC_N"/>
    <property type="match status" value="1"/>
</dbReference>
<comment type="cofactor">
    <cofactor evidence="3">
        <name>Mn(2+)</name>
        <dbReference type="ChEBI" id="CHEBI:29035"/>
    </cofactor>
    <text evidence="3">Binds 2 manganese ions per subunit.</text>
</comment>
<name>A0A6M3ZFZ5_BACSU</name>
<proteinExistence type="predicted"/>
<feature type="active site" description="Proton donor" evidence="2">
    <location>
        <position position="333"/>
    </location>
</feature>
<dbReference type="SUPFAM" id="SSF51182">
    <property type="entry name" value="RmlC-like cupins"/>
    <property type="match status" value="1"/>
</dbReference>
<feature type="region of interest" description="Disordered" evidence="4">
    <location>
        <begin position="24"/>
        <end position="47"/>
    </location>
</feature>
<dbReference type="OrthoDB" id="1973590at2"/>
<dbReference type="SMR" id="A0A6M3ZFZ5"/>
<accession>A0A6M3ZFZ5</accession>
<evidence type="ECO:0000256" key="2">
    <source>
        <dbReference type="PIRSR" id="PIRSR617774-1"/>
    </source>
</evidence>
<keyword evidence="6" id="KW-0456">Lyase</keyword>
<protein>
    <submittedName>
        <fullName evidence="6">Oxalate decarboxylase</fullName>
        <ecNumber evidence="6">4.1.1.2</ecNumber>
    </submittedName>
</protein>
<feature type="binding site" evidence="3">
    <location>
        <position position="97"/>
    </location>
    <ligand>
        <name>Mn(2+)</name>
        <dbReference type="ChEBI" id="CHEBI:29035"/>
        <label>1</label>
    </ligand>
</feature>
<dbReference type="Pfam" id="PF00190">
    <property type="entry name" value="Cupin_1"/>
    <property type="match status" value="2"/>
</dbReference>
<gene>
    <name evidence="6" type="primary">oxdC</name>
    <name evidence="6" type="synonym">yvrK</name>
    <name evidence="6" type="ORF">HIR78_19250</name>
</gene>
<feature type="binding site" evidence="3">
    <location>
        <position position="273"/>
    </location>
    <ligand>
        <name>Mn(2+)</name>
        <dbReference type="ChEBI" id="CHEBI:29035"/>
        <label>2</label>
    </ligand>
</feature>
<dbReference type="GO" id="GO:0046564">
    <property type="term" value="F:oxalate decarboxylase activity"/>
    <property type="evidence" value="ECO:0007669"/>
    <property type="project" value="UniProtKB-EC"/>
</dbReference>
<evidence type="ECO:0000256" key="4">
    <source>
        <dbReference type="SAM" id="MobiDB-lite"/>
    </source>
</evidence>
<evidence type="ECO:0000256" key="3">
    <source>
        <dbReference type="PIRSR" id="PIRSR617774-2"/>
    </source>
</evidence>
<evidence type="ECO:0000259" key="5">
    <source>
        <dbReference type="SMART" id="SM00835"/>
    </source>
</evidence>
<dbReference type="InterPro" id="IPR051610">
    <property type="entry name" value="GPI/OXD"/>
</dbReference>
<sequence>MKKQNDIPQPIRGDKGATVKIPRNIERDRQNPDMLVPPETDHGTVSNMKFSFSDTHNRLEKGGYAREVTVRELPISENLASVNMRLKPGAIRELHWHKEAEWAYMIYGSARVTIVDEKGRSFIDDVGEGDLWYFPSGLPHSIQALEEGAEFLLVFDDGSFSENSTFQLTDWLAHTPKEVIAANFGVTKEEISNLPGKEKYIFENQLPGSLKDDIVEGPNGEVPYPFTYRLLEQEPIESEGGKVYIADSTNFKVSKTIASALVTVEPGAMRELHWHPNTHEWQYYISGKARMTVFASDGHARTFNYQAGDVGYVPFAMGHYVENIGDEPLVFLEIFKDDHYADVSLNQWLAMLPETFVQAHLDLGKDFTDVLSKEKHPVVKKKCSK</sequence>
<dbReference type="AlphaFoldDB" id="A0A6M3ZFZ5"/>
<feature type="domain" description="Cupin type-1" evidence="5">
    <location>
        <begin position="228"/>
        <end position="369"/>
    </location>
</feature>
<dbReference type="PANTHER" id="PTHR35848:SF9">
    <property type="entry name" value="SLL1358 PROTEIN"/>
    <property type="match status" value="1"/>
</dbReference>
<feature type="binding site" evidence="3">
    <location>
        <position position="140"/>
    </location>
    <ligand>
        <name>Mn(2+)</name>
        <dbReference type="ChEBI" id="CHEBI:29035"/>
        <label>1</label>
    </ligand>
</feature>
<dbReference type="Gene3D" id="2.60.120.10">
    <property type="entry name" value="Jelly Rolls"/>
    <property type="match status" value="2"/>
</dbReference>
<dbReference type="PANTHER" id="PTHR35848">
    <property type="entry name" value="OXALATE-BINDING PROTEIN"/>
    <property type="match status" value="1"/>
</dbReference>
<keyword evidence="1 3" id="KW-0479">Metal-binding</keyword>
<dbReference type="GO" id="GO:0033609">
    <property type="term" value="P:oxalate metabolic process"/>
    <property type="evidence" value="ECO:0007669"/>
    <property type="project" value="InterPro"/>
</dbReference>
<feature type="binding site" evidence="3">
    <location>
        <position position="275"/>
    </location>
    <ligand>
        <name>Mn(2+)</name>
        <dbReference type="ChEBI" id="CHEBI:29035"/>
        <label>2</label>
    </ligand>
</feature>
<keyword evidence="3" id="KW-0464">Manganese</keyword>
<dbReference type="EMBL" id="CP052842">
    <property type="protein sequence ID" value="QJP90027.1"/>
    <property type="molecule type" value="Genomic_DNA"/>
</dbReference>
<dbReference type="RefSeq" id="WP_003243476.1">
    <property type="nucleotide sequence ID" value="NC_000964.3"/>
</dbReference>
<dbReference type="InterPro" id="IPR014710">
    <property type="entry name" value="RmlC-like_jellyroll"/>
</dbReference>
<dbReference type="GeneID" id="938620"/>
<reference evidence="6" key="1">
    <citation type="submission" date="2020-04" db="EMBL/GenBank/DDBJ databases">
        <title>Phage recombination drives evolution of spore-forming Bacilli.</title>
        <authorList>
            <person name="Dragos A."/>
            <person name="Kovacs A.T."/>
        </authorList>
    </citation>
    <scope>NUCLEOTIDE SEQUENCE</scope>
    <source>
        <strain evidence="6">168</strain>
    </source>
</reference>
<feature type="binding site" evidence="3">
    <location>
        <position position="280"/>
    </location>
    <ligand>
        <name>Mn(2+)</name>
        <dbReference type="ChEBI" id="CHEBI:29035"/>
        <label>2</label>
    </ligand>
</feature>
<dbReference type="GO" id="GO:0046872">
    <property type="term" value="F:metal ion binding"/>
    <property type="evidence" value="ECO:0007669"/>
    <property type="project" value="UniProtKB-KW"/>
</dbReference>
<feature type="binding site" evidence="3">
    <location>
        <position position="319"/>
    </location>
    <ligand>
        <name>Mn(2+)</name>
        <dbReference type="ChEBI" id="CHEBI:29035"/>
        <label>2</label>
    </ligand>
</feature>
<dbReference type="InterPro" id="IPR011051">
    <property type="entry name" value="RmlC_Cupin_sf"/>
</dbReference>
<feature type="binding site" evidence="3">
    <location>
        <position position="101"/>
    </location>
    <ligand>
        <name>Mn(2+)</name>
        <dbReference type="ChEBI" id="CHEBI:29035"/>
        <label>1</label>
    </ligand>
</feature>
<organism evidence="6">
    <name type="scientific">Bacillus subtilis (strain 168)</name>
    <dbReference type="NCBI Taxonomy" id="224308"/>
    <lineage>
        <taxon>Bacteria</taxon>
        <taxon>Bacillati</taxon>
        <taxon>Bacillota</taxon>
        <taxon>Bacilli</taxon>
        <taxon>Bacillales</taxon>
        <taxon>Bacillaceae</taxon>
        <taxon>Bacillus</taxon>
    </lineage>
</organism>
<feature type="binding site" evidence="3">
    <location>
        <position position="95"/>
    </location>
    <ligand>
        <name>Mn(2+)</name>
        <dbReference type="ChEBI" id="CHEBI:29035"/>
        <label>1</label>
    </ligand>
</feature>
<dbReference type="EC" id="4.1.1.2" evidence="6"/>
<dbReference type="NCBIfam" id="TIGR03404">
    <property type="entry name" value="bicupin_oxalic"/>
    <property type="match status" value="1"/>
</dbReference>
<evidence type="ECO:0000313" key="6">
    <source>
        <dbReference type="EMBL" id="QJP90027.1"/>
    </source>
</evidence>
<dbReference type="CDD" id="cd20305">
    <property type="entry name" value="cupin_OxDC_C"/>
    <property type="match status" value="1"/>
</dbReference>
<dbReference type="InterPro" id="IPR017774">
    <property type="entry name" value="Bicupin_oxalate_deCO2ase/Oxase"/>
</dbReference>
<feature type="domain" description="Cupin type-1" evidence="5">
    <location>
        <begin position="50"/>
        <end position="192"/>
    </location>
</feature>
<dbReference type="SMART" id="SM00835">
    <property type="entry name" value="Cupin_1"/>
    <property type="match status" value="2"/>
</dbReference>
<evidence type="ECO:0000256" key="1">
    <source>
        <dbReference type="ARBA" id="ARBA00022723"/>
    </source>
</evidence>